<organism evidence="2 3">
    <name type="scientific">Phycomyces blakesleeanus</name>
    <dbReference type="NCBI Taxonomy" id="4837"/>
    <lineage>
        <taxon>Eukaryota</taxon>
        <taxon>Fungi</taxon>
        <taxon>Fungi incertae sedis</taxon>
        <taxon>Mucoromycota</taxon>
        <taxon>Mucoromycotina</taxon>
        <taxon>Mucoromycetes</taxon>
        <taxon>Mucorales</taxon>
        <taxon>Phycomycetaceae</taxon>
        <taxon>Phycomyces</taxon>
    </lineage>
</organism>
<dbReference type="PROSITE" id="PS50181">
    <property type="entry name" value="FBOX"/>
    <property type="match status" value="1"/>
</dbReference>
<evidence type="ECO:0000259" key="1">
    <source>
        <dbReference type="PROSITE" id="PS50181"/>
    </source>
</evidence>
<dbReference type="Gene3D" id="3.80.10.10">
    <property type="entry name" value="Ribonuclease Inhibitor"/>
    <property type="match status" value="1"/>
</dbReference>
<gene>
    <name evidence="2" type="ORF">J3Q64DRAFT_1696811</name>
</gene>
<feature type="domain" description="F-box" evidence="1">
    <location>
        <begin position="10"/>
        <end position="55"/>
    </location>
</feature>
<dbReference type="SUPFAM" id="SSF52047">
    <property type="entry name" value="RNI-like"/>
    <property type="match status" value="1"/>
</dbReference>
<keyword evidence="3" id="KW-1185">Reference proteome</keyword>
<reference evidence="2 3" key="1">
    <citation type="submission" date="2024-04" db="EMBL/GenBank/DDBJ databases">
        <title>Symmetric and asymmetric DNA N6-adenine methylation regulates different biological responses in Mucorales.</title>
        <authorList>
            <consortium name="Lawrence Berkeley National Laboratory"/>
            <person name="Lax C."/>
            <person name="Mondo S.J."/>
            <person name="Osorio-Concepcion M."/>
            <person name="Muszewska A."/>
            <person name="Corrochano-Luque M."/>
            <person name="Gutierrez G."/>
            <person name="Riley R."/>
            <person name="Lipzen A."/>
            <person name="Guo J."/>
            <person name="Hundley H."/>
            <person name="Amirebrahimi M."/>
            <person name="Ng V."/>
            <person name="Lorenzo-Gutierrez D."/>
            <person name="Binder U."/>
            <person name="Yang J."/>
            <person name="Song Y."/>
            <person name="Canovas D."/>
            <person name="Navarro E."/>
            <person name="Freitag M."/>
            <person name="Gabaldon T."/>
            <person name="Grigoriev I.V."/>
            <person name="Corrochano L.M."/>
            <person name="Nicolas F.E."/>
            <person name="Garre V."/>
        </authorList>
    </citation>
    <scope>NUCLEOTIDE SEQUENCE [LARGE SCALE GENOMIC DNA]</scope>
    <source>
        <strain evidence="2 3">L51</strain>
    </source>
</reference>
<dbReference type="SUPFAM" id="SSF81383">
    <property type="entry name" value="F-box domain"/>
    <property type="match status" value="1"/>
</dbReference>
<comment type="caution">
    <text evidence="2">The sequence shown here is derived from an EMBL/GenBank/DDBJ whole genome shotgun (WGS) entry which is preliminary data.</text>
</comment>
<dbReference type="PANTHER" id="PTHR13382">
    <property type="entry name" value="MITOCHONDRIAL ATP SYNTHASE COUPLING FACTOR B"/>
    <property type="match status" value="1"/>
</dbReference>
<evidence type="ECO:0000313" key="3">
    <source>
        <dbReference type="Proteomes" id="UP001448207"/>
    </source>
</evidence>
<sequence length="382" mass="43569">MSSRFQDSSTQIHVQLPPEIVNLILQYIPQSNLATLARINKTWYNSAMPLLYRNLAIHTRYHWYCLVRTLQHPTPWTRFTKTLVMKRSPPLLPASMTNLIRTLPIEPYDKPQGNLRGYVRLQPIPEGTGLETIETPAYTSLMENENYPEVDTTLKESEWLGLVTDQDMASVVSQCPELHSFDVSGCENLGPQTIHALATTKVPLQGLWLGLMRNLSDNQLLELLNSDVLPLSLRHLDLSFCCQLNTTGIDHAITIWGPNLTHLRLTSLYKVTNTTVEAIANNCPNLRLLHLTRCWQVQDGPIRLISERCTKLRYISIAFLSQVSETGAGSLARKLEHLRWMDITSCGINSVFKSIIINTWNRDRETLGWPMVHFQDNDIFLL</sequence>
<dbReference type="EMBL" id="JBCLYO010000004">
    <property type="protein sequence ID" value="KAL0090444.1"/>
    <property type="molecule type" value="Genomic_DNA"/>
</dbReference>
<dbReference type="SMART" id="SM00367">
    <property type="entry name" value="LRR_CC"/>
    <property type="match status" value="4"/>
</dbReference>
<dbReference type="PANTHER" id="PTHR13382:SF67">
    <property type="entry name" value="SCF E3 UBIQUITIN LIGASE COMPLEX F-BOX PROTEIN POF2"/>
    <property type="match status" value="1"/>
</dbReference>
<proteinExistence type="predicted"/>
<name>A0ABR3B5C9_PHYBL</name>
<dbReference type="InterPro" id="IPR036047">
    <property type="entry name" value="F-box-like_dom_sf"/>
</dbReference>
<dbReference type="InterPro" id="IPR006553">
    <property type="entry name" value="Leu-rich_rpt_Cys-con_subtyp"/>
</dbReference>
<dbReference type="Pfam" id="PF12937">
    <property type="entry name" value="F-box-like"/>
    <property type="match status" value="1"/>
</dbReference>
<evidence type="ECO:0000313" key="2">
    <source>
        <dbReference type="EMBL" id="KAL0090444.1"/>
    </source>
</evidence>
<dbReference type="InterPro" id="IPR001810">
    <property type="entry name" value="F-box_dom"/>
</dbReference>
<dbReference type="Proteomes" id="UP001448207">
    <property type="component" value="Unassembled WGS sequence"/>
</dbReference>
<accession>A0ABR3B5C9</accession>
<protein>
    <recommendedName>
        <fullName evidence="1">F-box domain-containing protein</fullName>
    </recommendedName>
</protein>
<dbReference type="InterPro" id="IPR050648">
    <property type="entry name" value="F-box_LRR-repeat"/>
</dbReference>
<dbReference type="InterPro" id="IPR032675">
    <property type="entry name" value="LRR_dom_sf"/>
</dbReference>